<dbReference type="AlphaFoldDB" id="A0A438NAN2"/>
<proteinExistence type="predicted"/>
<organism evidence="2 3">
    <name type="scientific">Exophiala mesophila</name>
    <name type="common">Black yeast-like fungus</name>
    <dbReference type="NCBI Taxonomy" id="212818"/>
    <lineage>
        <taxon>Eukaryota</taxon>
        <taxon>Fungi</taxon>
        <taxon>Dikarya</taxon>
        <taxon>Ascomycota</taxon>
        <taxon>Pezizomycotina</taxon>
        <taxon>Eurotiomycetes</taxon>
        <taxon>Chaetothyriomycetidae</taxon>
        <taxon>Chaetothyriales</taxon>
        <taxon>Herpotrichiellaceae</taxon>
        <taxon>Exophiala</taxon>
    </lineage>
</organism>
<feature type="transmembrane region" description="Helical" evidence="1">
    <location>
        <begin position="123"/>
        <end position="143"/>
    </location>
</feature>
<evidence type="ECO:0008006" key="4">
    <source>
        <dbReference type="Google" id="ProtNLM"/>
    </source>
</evidence>
<keyword evidence="1" id="KW-1133">Transmembrane helix</keyword>
<dbReference type="Proteomes" id="UP000288859">
    <property type="component" value="Unassembled WGS sequence"/>
</dbReference>
<protein>
    <recommendedName>
        <fullName evidence="4">DUF4267 domain-containing protein</fullName>
    </recommendedName>
</protein>
<name>A0A438NAN2_EXOME</name>
<reference evidence="2 3" key="1">
    <citation type="submission" date="2017-03" db="EMBL/GenBank/DDBJ databases">
        <title>Genomes of endolithic fungi from Antarctica.</title>
        <authorList>
            <person name="Coleine C."/>
            <person name="Masonjones S."/>
            <person name="Stajich J.E."/>
        </authorList>
    </citation>
    <scope>NUCLEOTIDE SEQUENCE [LARGE SCALE GENOMIC DNA]</scope>
    <source>
        <strain evidence="2 3">CCFEE 6314</strain>
    </source>
</reference>
<evidence type="ECO:0000313" key="3">
    <source>
        <dbReference type="Proteomes" id="UP000288859"/>
    </source>
</evidence>
<accession>A0A438NAN2</accession>
<gene>
    <name evidence="2" type="ORF">B0A52_04074</name>
</gene>
<dbReference type="EMBL" id="NAJM01000011">
    <property type="protein sequence ID" value="RVX72676.1"/>
    <property type="molecule type" value="Genomic_DNA"/>
</dbReference>
<comment type="caution">
    <text evidence="2">The sequence shown here is derived from an EMBL/GenBank/DDBJ whole genome shotgun (WGS) entry which is preliminary data.</text>
</comment>
<dbReference type="InterPro" id="IPR025363">
    <property type="entry name" value="DUF4267"/>
</dbReference>
<feature type="transmembrane region" description="Helical" evidence="1">
    <location>
        <begin position="98"/>
        <end position="117"/>
    </location>
</feature>
<dbReference type="VEuPathDB" id="FungiDB:PV10_03409"/>
<dbReference type="Pfam" id="PF14087">
    <property type="entry name" value="DUF4267"/>
    <property type="match status" value="1"/>
</dbReference>
<feature type="transmembrane region" description="Helical" evidence="1">
    <location>
        <begin position="12"/>
        <end position="35"/>
    </location>
</feature>
<evidence type="ECO:0000313" key="2">
    <source>
        <dbReference type="EMBL" id="RVX72676.1"/>
    </source>
</evidence>
<evidence type="ECO:0000256" key="1">
    <source>
        <dbReference type="SAM" id="Phobius"/>
    </source>
</evidence>
<keyword evidence="1" id="KW-0812">Transmembrane</keyword>
<sequence length="145" mass="15153">MTSSLSSSTWRLLGLSVATSYIGLGSIGLLAPGFAAKGFGLYPDKAVSPAASQPTALNKAEDLHAHSVETAMSLLAVRDISIGVALFAFDYQREPRAMATLIFSGVILCVGDVAVIWKNRGTAWGSAFAFGAGLWMAIASGLWDQ</sequence>
<keyword evidence="1" id="KW-0472">Membrane</keyword>
<dbReference type="OrthoDB" id="4157173at2759"/>